<feature type="transmembrane region" description="Helical" evidence="1">
    <location>
        <begin position="122"/>
        <end position="139"/>
    </location>
</feature>
<organism evidence="2 3">
    <name type="scientific">Paenibacillus donghaensis</name>
    <dbReference type="NCBI Taxonomy" id="414771"/>
    <lineage>
        <taxon>Bacteria</taxon>
        <taxon>Bacillati</taxon>
        <taxon>Bacillota</taxon>
        <taxon>Bacilli</taxon>
        <taxon>Bacillales</taxon>
        <taxon>Paenibacillaceae</taxon>
        <taxon>Paenibacillus</taxon>
    </lineage>
</organism>
<accession>A0A2Z2KVN4</accession>
<name>A0A2Z2KVN4_9BACL</name>
<keyword evidence="3" id="KW-1185">Reference proteome</keyword>
<keyword evidence="1" id="KW-0472">Membrane</keyword>
<proteinExistence type="predicted"/>
<reference evidence="2 3" key="1">
    <citation type="submission" date="2017-06" db="EMBL/GenBank/DDBJ databases">
        <title>Complete genome sequence of Paenibacillus donghaensis KCTC 13049T isolated from East Sea sediment, South Korea.</title>
        <authorList>
            <person name="Jung B.K."/>
            <person name="Hong S.-J."/>
            <person name="Shin J.-H."/>
        </authorList>
    </citation>
    <scope>NUCLEOTIDE SEQUENCE [LARGE SCALE GENOMIC DNA]</scope>
    <source>
        <strain evidence="2 3">KCTC 13049</strain>
    </source>
</reference>
<sequence>MSIPLAVSPHSAQVTHNIAVAWHLFVTLNLWDLSLTFARMWLHTLILWDISLIFVRMWLCTPILWDLSLTFARMWLHAPIIWDISLIFARMWLHTLILWDISLIFVHMWLSSAQHATLSDMLLGNLLAMWLSAAICLLLKLQEDGRAVFFAQRYIRSVAQIPSH</sequence>
<keyword evidence="1" id="KW-0812">Transmembrane</keyword>
<evidence type="ECO:0000313" key="3">
    <source>
        <dbReference type="Proteomes" id="UP000249890"/>
    </source>
</evidence>
<feature type="transmembrane region" description="Helical" evidence="1">
    <location>
        <begin position="45"/>
        <end position="65"/>
    </location>
</feature>
<dbReference type="Proteomes" id="UP000249890">
    <property type="component" value="Chromosome"/>
</dbReference>
<keyword evidence="1" id="KW-1133">Transmembrane helix</keyword>
<dbReference type="KEGG" id="pdh:B9T62_34235"/>
<feature type="transmembrane region" description="Helical" evidence="1">
    <location>
        <begin position="20"/>
        <end position="38"/>
    </location>
</feature>
<dbReference type="AlphaFoldDB" id="A0A2Z2KVN4"/>
<evidence type="ECO:0000313" key="2">
    <source>
        <dbReference type="EMBL" id="ASA25351.1"/>
    </source>
</evidence>
<protein>
    <submittedName>
        <fullName evidence="2">Uncharacterized protein</fullName>
    </submittedName>
</protein>
<evidence type="ECO:0000256" key="1">
    <source>
        <dbReference type="SAM" id="Phobius"/>
    </source>
</evidence>
<dbReference type="EMBL" id="CP021780">
    <property type="protein sequence ID" value="ASA25351.1"/>
    <property type="molecule type" value="Genomic_DNA"/>
</dbReference>
<gene>
    <name evidence="2" type="ORF">B9T62_34235</name>
</gene>